<dbReference type="InterPro" id="IPR034741">
    <property type="entry name" value="Terpene_cyclase-like_1_C"/>
</dbReference>
<evidence type="ECO:0000256" key="3">
    <source>
        <dbReference type="ARBA" id="ARBA00006333"/>
    </source>
</evidence>
<dbReference type="InterPro" id="IPR044814">
    <property type="entry name" value="Terpene_cyclase_plant_C1"/>
</dbReference>
<evidence type="ECO:0000259" key="6">
    <source>
        <dbReference type="Pfam" id="PF01397"/>
    </source>
</evidence>
<dbReference type="InterPro" id="IPR036965">
    <property type="entry name" value="Terpene_synth_N_sf"/>
</dbReference>
<dbReference type="InterPro" id="IPR008930">
    <property type="entry name" value="Terpenoid_cyclase/PrenylTrfase"/>
</dbReference>
<dbReference type="FunFam" id="1.10.600.10:FF:000007">
    <property type="entry name" value="Isoprene synthase, chloroplastic"/>
    <property type="match status" value="1"/>
</dbReference>
<dbReference type="OrthoDB" id="1265640at2759"/>
<dbReference type="Gene3D" id="1.50.10.130">
    <property type="entry name" value="Terpene synthase, N-terminal domain"/>
    <property type="match status" value="1"/>
</dbReference>
<feature type="domain" description="Terpene synthase metal-binding" evidence="7">
    <location>
        <begin position="267"/>
        <end position="503"/>
    </location>
</feature>
<evidence type="ECO:0000256" key="4">
    <source>
        <dbReference type="ARBA" id="ARBA00022723"/>
    </source>
</evidence>
<accession>A0A9N7MVT0</accession>
<dbReference type="CDD" id="cd00684">
    <property type="entry name" value="Terpene_cyclase_plant_C1"/>
    <property type="match status" value="1"/>
</dbReference>
<dbReference type="Pfam" id="PF01397">
    <property type="entry name" value="Terpene_synth"/>
    <property type="match status" value="1"/>
</dbReference>
<feature type="domain" description="Terpene synthase N-terminal" evidence="6">
    <location>
        <begin position="35"/>
        <end position="210"/>
    </location>
</feature>
<dbReference type="SFLD" id="SFLDS00005">
    <property type="entry name" value="Isoprenoid_Synthase_Type_I"/>
    <property type="match status" value="1"/>
</dbReference>
<dbReference type="GO" id="GO:0010333">
    <property type="term" value="F:terpene synthase activity"/>
    <property type="evidence" value="ECO:0007669"/>
    <property type="project" value="InterPro"/>
</dbReference>
<evidence type="ECO:0000256" key="2">
    <source>
        <dbReference type="ARBA" id="ARBA00004721"/>
    </source>
</evidence>
<evidence type="ECO:0000313" key="9">
    <source>
        <dbReference type="Proteomes" id="UP001153555"/>
    </source>
</evidence>
<keyword evidence="5" id="KW-0456">Lyase</keyword>
<dbReference type="EMBL" id="CACSLK010013932">
    <property type="protein sequence ID" value="CAA0816255.1"/>
    <property type="molecule type" value="Genomic_DNA"/>
</dbReference>
<dbReference type="GO" id="GO:0016102">
    <property type="term" value="P:diterpenoid biosynthetic process"/>
    <property type="evidence" value="ECO:0007669"/>
    <property type="project" value="InterPro"/>
</dbReference>
<dbReference type="Proteomes" id="UP001153555">
    <property type="component" value="Unassembled WGS sequence"/>
</dbReference>
<evidence type="ECO:0000259" key="7">
    <source>
        <dbReference type="Pfam" id="PF03936"/>
    </source>
</evidence>
<evidence type="ECO:0000256" key="1">
    <source>
        <dbReference type="ARBA" id="ARBA00001946"/>
    </source>
</evidence>
<comment type="caution">
    <text evidence="8">The sequence shown here is derived from an EMBL/GenBank/DDBJ whole genome shotgun (WGS) entry which is preliminary data.</text>
</comment>
<dbReference type="PANTHER" id="PTHR31225">
    <property type="entry name" value="OS04G0344100 PROTEIN-RELATED"/>
    <property type="match status" value="1"/>
</dbReference>
<reference evidence="8" key="1">
    <citation type="submission" date="2019-12" db="EMBL/GenBank/DDBJ databases">
        <authorList>
            <person name="Scholes J."/>
        </authorList>
    </citation>
    <scope>NUCLEOTIDE SEQUENCE</scope>
</reference>
<comment type="pathway">
    <text evidence="2">Secondary metabolite biosynthesis; terpenoid biosynthesis.</text>
</comment>
<name>A0A9N7MVT0_STRHE</name>
<gene>
    <name evidence="8" type="ORF">SHERM_16123</name>
</gene>
<evidence type="ECO:0000256" key="5">
    <source>
        <dbReference type="ARBA" id="ARBA00023239"/>
    </source>
</evidence>
<dbReference type="GO" id="GO:0000287">
    <property type="term" value="F:magnesium ion binding"/>
    <property type="evidence" value="ECO:0007669"/>
    <property type="project" value="InterPro"/>
</dbReference>
<keyword evidence="9" id="KW-1185">Reference proteome</keyword>
<comment type="similarity">
    <text evidence="3">Belongs to the terpene synthase family.</text>
</comment>
<dbReference type="SUPFAM" id="SSF48576">
    <property type="entry name" value="Terpenoid synthases"/>
    <property type="match status" value="1"/>
</dbReference>
<dbReference type="SUPFAM" id="SSF48239">
    <property type="entry name" value="Terpenoid cyclases/Protein prenyltransferases"/>
    <property type="match status" value="1"/>
</dbReference>
<dbReference type="SFLD" id="SFLDG01019">
    <property type="entry name" value="Terpene_Cyclase_Like_1_C_Termi"/>
    <property type="match status" value="1"/>
</dbReference>
<dbReference type="Pfam" id="PF03936">
    <property type="entry name" value="Terpene_synth_C"/>
    <property type="match status" value="1"/>
</dbReference>
<protein>
    <submittedName>
        <fullName evidence="8">Alpha-humulene/(-)-(E)-beta-caryophyllene synthase</fullName>
    </submittedName>
</protein>
<dbReference type="InterPro" id="IPR050148">
    <property type="entry name" value="Terpene_synthase-like"/>
</dbReference>
<comment type="cofactor">
    <cofactor evidence="1">
        <name>Mg(2+)</name>
        <dbReference type="ChEBI" id="CHEBI:18420"/>
    </cofactor>
</comment>
<proteinExistence type="inferred from homology"/>
<dbReference type="AlphaFoldDB" id="A0A9N7MVT0"/>
<keyword evidence="4" id="KW-0479">Metal-binding</keyword>
<dbReference type="FunFam" id="1.50.10.130:FF:000001">
    <property type="entry name" value="Isoprene synthase, chloroplastic"/>
    <property type="match status" value="1"/>
</dbReference>
<dbReference type="PANTHER" id="PTHR31225:SF221">
    <property type="entry name" value="(-)-GERMACRENE D SYNTHASE"/>
    <property type="match status" value="1"/>
</dbReference>
<organism evidence="8 9">
    <name type="scientific">Striga hermonthica</name>
    <name type="common">Purple witchweed</name>
    <name type="synonym">Buchnera hermonthica</name>
    <dbReference type="NCBI Taxonomy" id="68872"/>
    <lineage>
        <taxon>Eukaryota</taxon>
        <taxon>Viridiplantae</taxon>
        <taxon>Streptophyta</taxon>
        <taxon>Embryophyta</taxon>
        <taxon>Tracheophyta</taxon>
        <taxon>Spermatophyta</taxon>
        <taxon>Magnoliopsida</taxon>
        <taxon>eudicotyledons</taxon>
        <taxon>Gunneridae</taxon>
        <taxon>Pentapetalae</taxon>
        <taxon>asterids</taxon>
        <taxon>lamiids</taxon>
        <taxon>Lamiales</taxon>
        <taxon>Orobanchaceae</taxon>
        <taxon>Buchnereae</taxon>
        <taxon>Striga</taxon>
    </lineage>
</organism>
<evidence type="ECO:0000313" key="8">
    <source>
        <dbReference type="EMBL" id="CAA0816255.1"/>
    </source>
</evidence>
<dbReference type="InterPro" id="IPR005630">
    <property type="entry name" value="Terpene_synthase_metal-bd"/>
</dbReference>
<dbReference type="Gene3D" id="1.10.600.10">
    <property type="entry name" value="Farnesyl Diphosphate Synthase"/>
    <property type="match status" value="1"/>
</dbReference>
<sequence length="560" mass="64878">MKNNINNPSSSAPILSTINLSLEDVRRSVSYHPTIWGDHFLAYDANVMETSIGEEQEHGRKKELVKAMLDHTHDDSLHKLELIDSTQRLGVCYHFEKEIDTSLRNIHDTFLKCDDQDNDLRTVALRFRLLRQHGYYIPCDVFDKFIDHDGNFKEELMNDVEGMLSLYEAAHFGVQGEDIMDKALRISCSILKCLPRDTNKSLSAQVNDALNSPISKSVTRLAARKYISMYQEDDSYDDLLLNFAKLDYNIVQKMHRKELRNIMRWWKDLDFANKLPFARDRLVECYFWIVSVYFEPSLDIARRILTKVIALASTIDDIYDVHGTLDELLVFTSAIQSWDAQAMDQLPTYMRTCYKALLDVYAEMEEETKKAGTSYRVQYAKEDMKKLVRSYMEEAKWFYNKYTPTMEEYMKVALISSGYMMLSTTSLVGIGDLVTREDIDWVSNEPVIVQASSTIARLMDDIVGYGFETKLSAVHCYMKQNRVMEIDDVVNELEKQVKKAWKDINLECLGPKKVSWRVLKNVRNLARLINLVYADEDGYTNPKAKVKDYITCVLVEPVTM</sequence>
<dbReference type="InterPro" id="IPR008949">
    <property type="entry name" value="Isoprenoid_synthase_dom_sf"/>
</dbReference>
<dbReference type="InterPro" id="IPR001906">
    <property type="entry name" value="Terpene_synth_N"/>
</dbReference>